<feature type="compositionally biased region" description="Low complexity" evidence="8">
    <location>
        <begin position="332"/>
        <end position="343"/>
    </location>
</feature>
<evidence type="ECO:0000256" key="7">
    <source>
        <dbReference type="PROSITE-ProRule" id="PRU00042"/>
    </source>
</evidence>
<keyword evidence="2" id="KW-0479">Metal-binding</keyword>
<dbReference type="InterPro" id="IPR050888">
    <property type="entry name" value="ZnF_C2H2-type_TF"/>
</dbReference>
<keyword evidence="5" id="KW-0862">Zinc</keyword>
<evidence type="ECO:0000256" key="1">
    <source>
        <dbReference type="ARBA" id="ARBA00004123"/>
    </source>
</evidence>
<reference evidence="10" key="2">
    <citation type="submission" date="2021-10" db="EMBL/GenBank/DDBJ databases">
        <title>Phylogenomics reveals ancestral predisposition of the termite-cultivated fungus Termitomyces towards a domesticated lifestyle.</title>
        <authorList>
            <person name="Auxier B."/>
            <person name="Grum-Grzhimaylo A."/>
            <person name="Cardenas M.E."/>
            <person name="Lodge J.D."/>
            <person name="Laessoe T."/>
            <person name="Pedersen O."/>
            <person name="Smith M.E."/>
            <person name="Kuyper T.W."/>
            <person name="Franco-Molano E.A."/>
            <person name="Baroni T.J."/>
            <person name="Aanen D.K."/>
        </authorList>
    </citation>
    <scope>NUCLEOTIDE SEQUENCE</scope>
    <source>
        <strain evidence="10">D49</strain>
    </source>
</reference>
<name>A0A9P7FX85_9AGAR</name>
<keyword evidence="4 7" id="KW-0863">Zinc-finger</keyword>
<keyword evidence="11" id="KW-1185">Reference proteome</keyword>
<evidence type="ECO:0000256" key="3">
    <source>
        <dbReference type="ARBA" id="ARBA00022737"/>
    </source>
</evidence>
<dbReference type="OrthoDB" id="6105938at2759"/>
<evidence type="ECO:0000256" key="6">
    <source>
        <dbReference type="ARBA" id="ARBA00023242"/>
    </source>
</evidence>
<feature type="region of interest" description="Disordered" evidence="8">
    <location>
        <begin position="380"/>
        <end position="437"/>
    </location>
</feature>
<feature type="domain" description="C2H2-type" evidence="9">
    <location>
        <begin position="3"/>
        <end position="30"/>
    </location>
</feature>
<organism evidence="10 11">
    <name type="scientific">Sphagnurus paluster</name>
    <dbReference type="NCBI Taxonomy" id="117069"/>
    <lineage>
        <taxon>Eukaryota</taxon>
        <taxon>Fungi</taxon>
        <taxon>Dikarya</taxon>
        <taxon>Basidiomycota</taxon>
        <taxon>Agaricomycotina</taxon>
        <taxon>Agaricomycetes</taxon>
        <taxon>Agaricomycetidae</taxon>
        <taxon>Agaricales</taxon>
        <taxon>Tricholomatineae</taxon>
        <taxon>Lyophyllaceae</taxon>
        <taxon>Sphagnurus</taxon>
    </lineage>
</organism>
<dbReference type="PANTHER" id="PTHR24406">
    <property type="entry name" value="TRANSCRIPTIONAL REPRESSOR CTCFL-RELATED"/>
    <property type="match status" value="1"/>
</dbReference>
<feature type="compositionally biased region" description="Polar residues" evidence="8">
    <location>
        <begin position="489"/>
        <end position="508"/>
    </location>
</feature>
<evidence type="ECO:0000256" key="8">
    <source>
        <dbReference type="SAM" id="MobiDB-lite"/>
    </source>
</evidence>
<keyword evidence="3" id="KW-0677">Repeat</keyword>
<dbReference type="GO" id="GO:0005634">
    <property type="term" value="C:nucleus"/>
    <property type="evidence" value="ECO:0007669"/>
    <property type="project" value="UniProtKB-SubCell"/>
</dbReference>
<evidence type="ECO:0000256" key="5">
    <source>
        <dbReference type="ARBA" id="ARBA00022833"/>
    </source>
</evidence>
<dbReference type="AlphaFoldDB" id="A0A9P7FX85"/>
<dbReference type="Proteomes" id="UP000717328">
    <property type="component" value="Unassembled WGS sequence"/>
</dbReference>
<evidence type="ECO:0000256" key="2">
    <source>
        <dbReference type="ARBA" id="ARBA00022723"/>
    </source>
</evidence>
<feature type="compositionally biased region" description="Polar residues" evidence="8">
    <location>
        <begin position="394"/>
        <end position="412"/>
    </location>
</feature>
<gene>
    <name evidence="10" type="ORF">H0H81_002281</name>
</gene>
<dbReference type="SMART" id="SM00355">
    <property type="entry name" value="ZnF_C2H2"/>
    <property type="match status" value="3"/>
</dbReference>
<accession>A0A9P7FX85</accession>
<dbReference type="GO" id="GO:0008270">
    <property type="term" value="F:zinc ion binding"/>
    <property type="evidence" value="ECO:0007669"/>
    <property type="project" value="UniProtKB-KW"/>
</dbReference>
<feature type="compositionally biased region" description="Polar residues" evidence="8">
    <location>
        <begin position="215"/>
        <end position="227"/>
    </location>
</feature>
<dbReference type="Gene3D" id="3.30.160.60">
    <property type="entry name" value="Classic Zinc Finger"/>
    <property type="match status" value="1"/>
</dbReference>
<evidence type="ECO:0000259" key="9">
    <source>
        <dbReference type="PROSITE" id="PS50157"/>
    </source>
</evidence>
<evidence type="ECO:0000256" key="4">
    <source>
        <dbReference type="ARBA" id="ARBA00022771"/>
    </source>
</evidence>
<comment type="caution">
    <text evidence="10">The sequence shown here is derived from an EMBL/GenBank/DDBJ whole genome shotgun (WGS) entry which is preliminary data.</text>
</comment>
<keyword evidence="6" id="KW-0539">Nucleus</keyword>
<dbReference type="InterPro" id="IPR013087">
    <property type="entry name" value="Znf_C2H2_type"/>
</dbReference>
<feature type="region of interest" description="Disordered" evidence="8">
    <location>
        <begin position="324"/>
        <end position="360"/>
    </location>
</feature>
<dbReference type="PROSITE" id="PS50157">
    <property type="entry name" value="ZINC_FINGER_C2H2_2"/>
    <property type="match status" value="2"/>
</dbReference>
<reference evidence="10" key="1">
    <citation type="submission" date="2021-02" db="EMBL/GenBank/DDBJ databases">
        <authorList>
            <person name="Nieuwenhuis M."/>
            <person name="Van De Peppel L.J.J."/>
        </authorList>
    </citation>
    <scope>NUCLEOTIDE SEQUENCE</scope>
    <source>
        <strain evidence="10">D49</strain>
    </source>
</reference>
<feature type="region of interest" description="Disordered" evidence="8">
    <location>
        <begin position="484"/>
        <end position="508"/>
    </location>
</feature>
<comment type="subcellular location">
    <subcellularLocation>
        <location evidence="1">Nucleus</location>
    </subcellularLocation>
</comment>
<evidence type="ECO:0000313" key="10">
    <source>
        <dbReference type="EMBL" id="KAG5638013.1"/>
    </source>
</evidence>
<proteinExistence type="predicted"/>
<evidence type="ECO:0000313" key="11">
    <source>
        <dbReference type="Proteomes" id="UP000717328"/>
    </source>
</evidence>
<feature type="domain" description="C2H2-type" evidence="9">
    <location>
        <begin position="59"/>
        <end position="84"/>
    </location>
</feature>
<feature type="compositionally biased region" description="Polar residues" evidence="8">
    <location>
        <begin position="421"/>
        <end position="437"/>
    </location>
</feature>
<feature type="region of interest" description="Disordered" evidence="8">
    <location>
        <begin position="208"/>
        <end position="236"/>
    </location>
</feature>
<protein>
    <recommendedName>
        <fullName evidence="9">C2H2-type domain-containing protein</fullName>
    </recommendedName>
</protein>
<dbReference type="EMBL" id="JABCKI010005788">
    <property type="protein sequence ID" value="KAG5638013.1"/>
    <property type="molecule type" value="Genomic_DNA"/>
</dbReference>
<sequence length="610" mass="66547">MARFCQPCARSFANDEALRQHLQSSGTEHPFCDRSWCGKRFGSESARDAHIKDKHPPTFDCVVCGKQFAELSRLESHYRGSPRHPNCGFKDNFDLAEHIESSCMASESREDDIALEMVTETMKNSDERNSPSRLLQGHTLETGEYEASDSVISSGLTVPKSPSGKRRVDALPCPSPIIARAWNEIDNVIPLLPTTPRLIGVPTLDKAPEIDPLHPTQSSPTSNINQGRNHRNNSELQLFNPSGRWQLASPSDSIFRSQNLCQDKKVFEQEPTTSLPEWRSRVLLSPLPEDARGERQGSTAAKYGIQREGTSSFFNRDRLWPTTTFFPPPIGTPVSTPSVTSTPRKTGFLAPRRPSAQAIPTPTHTMIDWKELMGGNTYSLGRSRSNRSDDVSSTQAVGTPVSPWSGQHSNGVVSGGKDGISPSSSNSGRTLNNVLNSPTGLAPLPSISPIATTPTDVPLSSTFYPNRPVWSSYVDSPFQLATDTRLPDSPSTASLTSVVSPKSSTQGSDDLQMNILSLPLPDSPSVSQLTSPASAIGEVRSMTPLGHDLDEDPLTPDLEHCHDDHDITCVVKNYCDKEPLKPAVKDDLEGLQHLSMLKEPDELSSADVPL</sequence>